<dbReference type="EMBL" id="CP007547">
    <property type="protein sequence ID" value="AIL47419.1"/>
    <property type="molecule type" value="Genomic_DNA"/>
</dbReference>
<evidence type="ECO:0000313" key="9">
    <source>
        <dbReference type="Proteomes" id="UP000028933"/>
    </source>
</evidence>
<comment type="function">
    <text evidence="7">This is one of the proteins that bind and probably mediate the attachment of the 5S RNA into the large ribosomal subunit, where it forms part of the central protuberance.</text>
</comment>
<dbReference type="InterPro" id="IPR005484">
    <property type="entry name" value="Ribosomal_uL18_bac/plant/anim"/>
</dbReference>
<dbReference type="PANTHER" id="PTHR12899">
    <property type="entry name" value="39S RIBOSOMAL PROTEIN L18, MITOCHONDRIAL"/>
    <property type="match status" value="1"/>
</dbReference>
<dbReference type="Pfam" id="PF00861">
    <property type="entry name" value="Ribosomal_L18p"/>
    <property type="match status" value="1"/>
</dbReference>
<evidence type="ECO:0000256" key="4">
    <source>
        <dbReference type="ARBA" id="ARBA00022980"/>
    </source>
</evidence>
<dbReference type="AlphaFoldDB" id="A0A077EMI1"/>
<dbReference type="HAMAP" id="MF_01337_B">
    <property type="entry name" value="Ribosomal_uL18_B"/>
    <property type="match status" value="1"/>
</dbReference>
<dbReference type="CDD" id="cd00432">
    <property type="entry name" value="Ribosomal_L18_L5e"/>
    <property type="match status" value="1"/>
</dbReference>
<dbReference type="FunFam" id="3.30.420.100:FF:000003">
    <property type="entry name" value="50S ribosomal protein L18"/>
    <property type="match status" value="1"/>
</dbReference>
<gene>
    <name evidence="7" type="primary">rplR</name>
    <name evidence="8" type="ORF">BD94_3644</name>
</gene>
<dbReference type="GeneID" id="56684722"/>
<comment type="similarity">
    <text evidence="1 7">Belongs to the universal ribosomal protein uL18 family.</text>
</comment>
<accession>A0A077EMI1</accession>
<organism evidence="8 9">
    <name type="scientific">Elizabethkingia anophelis NUHP1</name>
    <dbReference type="NCBI Taxonomy" id="1338011"/>
    <lineage>
        <taxon>Bacteria</taxon>
        <taxon>Pseudomonadati</taxon>
        <taxon>Bacteroidota</taxon>
        <taxon>Flavobacteriia</taxon>
        <taxon>Flavobacteriales</taxon>
        <taxon>Weeksellaceae</taxon>
        <taxon>Elizabethkingia</taxon>
    </lineage>
</organism>
<keyword evidence="3 7" id="KW-0694">RNA-binding</keyword>
<sequence>MALTKVEKRIRIKRRVRGKISGSAELPRLSVFKSNKEIYAQLVDDKSGKTLVAASSREKDLANEKGTKTEISTLVGKKIAEKAIAAGIGSVVFDRNGFVYHGRVKALADGAREGGLKF</sequence>
<dbReference type="RefSeq" id="WP_009087316.1">
    <property type="nucleotide sequence ID" value="NZ_CP007547.1"/>
</dbReference>
<keyword evidence="5 7" id="KW-0687">Ribonucleoprotein</keyword>
<comment type="subunit">
    <text evidence="7">Part of the 50S ribosomal subunit; part of the 5S rRNA/L5/L18/L25 subcomplex. Contacts the 5S and 23S rRNAs.</text>
</comment>
<dbReference type="Proteomes" id="UP000028933">
    <property type="component" value="Chromosome"/>
</dbReference>
<reference evidence="8" key="1">
    <citation type="journal article" date="2013" name="Lancet">
        <title>First case of E anophelis outbreak in an intensive-care unit.</title>
        <authorList>
            <person name="Teo J."/>
            <person name="Tan S.Y."/>
            <person name="Tay M."/>
            <person name="Ding Y."/>
            <person name="Kjelleberg S."/>
            <person name="Givskov M."/>
            <person name="Lin R.T."/>
            <person name="Yang L."/>
        </authorList>
    </citation>
    <scope>NUCLEOTIDE SEQUENCE [LARGE SCALE GENOMIC DNA]</scope>
    <source>
        <strain evidence="8">NUHP1</strain>
    </source>
</reference>
<dbReference type="KEGG" id="eao:BD94_3644"/>
<evidence type="ECO:0000256" key="7">
    <source>
        <dbReference type="HAMAP-Rule" id="MF_01337"/>
    </source>
</evidence>
<evidence type="ECO:0000256" key="1">
    <source>
        <dbReference type="ARBA" id="ARBA00007116"/>
    </source>
</evidence>
<dbReference type="HOGENOM" id="CLU_098841_0_1_10"/>
<keyword evidence="4 7" id="KW-0689">Ribosomal protein</keyword>
<evidence type="ECO:0000313" key="8">
    <source>
        <dbReference type="EMBL" id="AIL47419.1"/>
    </source>
</evidence>
<evidence type="ECO:0000256" key="5">
    <source>
        <dbReference type="ARBA" id="ARBA00023274"/>
    </source>
</evidence>
<dbReference type="eggNOG" id="COG0256">
    <property type="taxonomic scope" value="Bacteria"/>
</dbReference>
<dbReference type="InterPro" id="IPR057268">
    <property type="entry name" value="Ribosomal_L18"/>
</dbReference>
<dbReference type="PANTHER" id="PTHR12899:SF3">
    <property type="entry name" value="LARGE RIBOSOMAL SUBUNIT PROTEIN UL18M"/>
    <property type="match status" value="1"/>
</dbReference>
<dbReference type="InterPro" id="IPR004389">
    <property type="entry name" value="Ribosomal_uL18_bac-type"/>
</dbReference>
<dbReference type="Gene3D" id="3.30.420.100">
    <property type="match status" value="1"/>
</dbReference>
<dbReference type="STRING" id="1338011.BD94_3644"/>
<name>A0A077EMI1_9FLAO</name>
<evidence type="ECO:0000256" key="2">
    <source>
        <dbReference type="ARBA" id="ARBA00022730"/>
    </source>
</evidence>
<dbReference type="NCBIfam" id="TIGR00060">
    <property type="entry name" value="L18_bact"/>
    <property type="match status" value="1"/>
</dbReference>
<protein>
    <recommendedName>
        <fullName evidence="6 7">Large ribosomal subunit protein uL18</fullName>
    </recommendedName>
</protein>
<dbReference type="GO" id="GO:0022625">
    <property type="term" value="C:cytosolic large ribosomal subunit"/>
    <property type="evidence" value="ECO:0007669"/>
    <property type="project" value="TreeGrafter"/>
</dbReference>
<dbReference type="GO" id="GO:0006412">
    <property type="term" value="P:translation"/>
    <property type="evidence" value="ECO:0007669"/>
    <property type="project" value="UniProtKB-UniRule"/>
</dbReference>
<evidence type="ECO:0000256" key="3">
    <source>
        <dbReference type="ARBA" id="ARBA00022884"/>
    </source>
</evidence>
<proteinExistence type="inferred from homology"/>
<keyword evidence="2 7" id="KW-0699">rRNA-binding</keyword>
<reference evidence="8" key="2">
    <citation type="journal article" date="2015" name="Genome Biol. Evol.">
        <title>Complete Genome Sequence and Transcriptomic Analysis of the Novel Pathogen Elizabethkingia anophelis in Response to Oxidative Stress.</title>
        <authorList>
            <person name="Li Y."/>
            <person name="Liu Y."/>
            <person name="Chew S.C."/>
            <person name="Tay M."/>
            <person name="Salido M.M."/>
            <person name="Teo J."/>
            <person name="Lauro F.M."/>
            <person name="Givskov M."/>
            <person name="Yang L."/>
        </authorList>
    </citation>
    <scope>NUCLEOTIDE SEQUENCE</scope>
    <source>
        <strain evidence="8">NUHP1</strain>
    </source>
</reference>
<dbReference type="GO" id="GO:0008097">
    <property type="term" value="F:5S rRNA binding"/>
    <property type="evidence" value="ECO:0007669"/>
    <property type="project" value="TreeGrafter"/>
</dbReference>
<dbReference type="SUPFAM" id="SSF53137">
    <property type="entry name" value="Translational machinery components"/>
    <property type="match status" value="1"/>
</dbReference>
<dbReference type="GO" id="GO:0003735">
    <property type="term" value="F:structural constituent of ribosome"/>
    <property type="evidence" value="ECO:0007669"/>
    <property type="project" value="InterPro"/>
</dbReference>
<evidence type="ECO:0000256" key="6">
    <source>
        <dbReference type="ARBA" id="ARBA00035197"/>
    </source>
</evidence>